<dbReference type="AlphaFoldDB" id="A0A6J4KEF2"/>
<feature type="non-terminal residue" evidence="2">
    <location>
        <position position="1"/>
    </location>
</feature>
<reference evidence="2" key="1">
    <citation type="submission" date="2020-02" db="EMBL/GenBank/DDBJ databases">
        <authorList>
            <person name="Meier V. D."/>
        </authorList>
    </citation>
    <scope>NUCLEOTIDE SEQUENCE</scope>
    <source>
        <strain evidence="2">AVDCRST_MAG89</strain>
    </source>
</reference>
<keyword evidence="2" id="KW-0396">Initiation factor</keyword>
<feature type="compositionally biased region" description="Basic and acidic residues" evidence="1">
    <location>
        <begin position="40"/>
        <end position="52"/>
    </location>
</feature>
<organism evidence="2">
    <name type="scientific">uncultured Gemmatimonadota bacterium</name>
    <dbReference type="NCBI Taxonomy" id="203437"/>
    <lineage>
        <taxon>Bacteria</taxon>
        <taxon>Pseudomonadati</taxon>
        <taxon>Gemmatimonadota</taxon>
        <taxon>environmental samples</taxon>
    </lineage>
</organism>
<name>A0A6J4KEF2_9BACT</name>
<gene>
    <name evidence="2" type="ORF">AVDCRST_MAG89-526</name>
</gene>
<accession>A0A6J4KEF2</accession>
<sequence>GEGRDRDARRRDRRASRHPLPGEAGKRPRAAVLHLGPHAQELHPHSGRRPRDGGAVAVRPDPRPHHLSVQV</sequence>
<keyword evidence="2" id="KW-0648">Protein biosynthesis</keyword>
<dbReference type="EMBL" id="CADCTV010000123">
    <property type="protein sequence ID" value="CAA9301827.1"/>
    <property type="molecule type" value="Genomic_DNA"/>
</dbReference>
<evidence type="ECO:0000256" key="1">
    <source>
        <dbReference type="SAM" id="MobiDB-lite"/>
    </source>
</evidence>
<feature type="region of interest" description="Disordered" evidence="1">
    <location>
        <begin position="1"/>
        <end position="71"/>
    </location>
</feature>
<protein>
    <submittedName>
        <fullName evidence="2">Translation initiation factor 1</fullName>
    </submittedName>
</protein>
<dbReference type="GO" id="GO:0003743">
    <property type="term" value="F:translation initiation factor activity"/>
    <property type="evidence" value="ECO:0007669"/>
    <property type="project" value="UniProtKB-KW"/>
</dbReference>
<proteinExistence type="predicted"/>
<feature type="compositionally biased region" description="Basic and acidic residues" evidence="1">
    <location>
        <begin position="1"/>
        <end position="10"/>
    </location>
</feature>
<evidence type="ECO:0000313" key="2">
    <source>
        <dbReference type="EMBL" id="CAA9301827.1"/>
    </source>
</evidence>
<feature type="non-terminal residue" evidence="2">
    <location>
        <position position="71"/>
    </location>
</feature>